<comment type="caution">
    <text evidence="2">The sequence shown here is derived from an EMBL/GenBank/DDBJ whole genome shotgun (WGS) entry which is preliminary data.</text>
</comment>
<dbReference type="Proteomes" id="UP000186601">
    <property type="component" value="Unassembled WGS sequence"/>
</dbReference>
<proteinExistence type="predicted"/>
<dbReference type="EMBL" id="MLYV02000540">
    <property type="protein sequence ID" value="PSR84203.1"/>
    <property type="molecule type" value="Genomic_DNA"/>
</dbReference>
<evidence type="ECO:0000313" key="3">
    <source>
        <dbReference type="Proteomes" id="UP000186601"/>
    </source>
</evidence>
<reference evidence="2 3" key="1">
    <citation type="submission" date="2018-02" db="EMBL/GenBank/DDBJ databases">
        <title>Genome sequence of the basidiomycete white-rot fungus Phlebia centrifuga.</title>
        <authorList>
            <person name="Granchi Z."/>
            <person name="Peng M."/>
            <person name="de Vries R.P."/>
            <person name="Hilden K."/>
            <person name="Makela M.R."/>
            <person name="Grigoriev I."/>
            <person name="Riley R."/>
        </authorList>
    </citation>
    <scope>NUCLEOTIDE SEQUENCE [LARGE SCALE GENOMIC DNA]</scope>
    <source>
        <strain evidence="2 3">FBCC195</strain>
    </source>
</reference>
<dbReference type="AlphaFoldDB" id="A0A2R6P294"/>
<evidence type="ECO:0000256" key="1">
    <source>
        <dbReference type="SAM" id="MobiDB-lite"/>
    </source>
</evidence>
<keyword evidence="3" id="KW-1185">Reference proteome</keyword>
<sequence length="71" mass="8129">MTRNVQPRVKRLNFRSVPTILFKLAEQQPQDMYRVCRSQGHGKPGVYDHASDSAESESENEDAATYQTMVK</sequence>
<name>A0A2R6P294_9APHY</name>
<accession>A0A2R6P294</accession>
<gene>
    <name evidence="2" type="ORF">PHLCEN_2v5491</name>
</gene>
<protein>
    <submittedName>
        <fullName evidence="2">Uncharacterized protein</fullName>
    </submittedName>
</protein>
<evidence type="ECO:0000313" key="2">
    <source>
        <dbReference type="EMBL" id="PSR84203.1"/>
    </source>
</evidence>
<organism evidence="2 3">
    <name type="scientific">Hermanssonia centrifuga</name>
    <dbReference type="NCBI Taxonomy" id="98765"/>
    <lineage>
        <taxon>Eukaryota</taxon>
        <taxon>Fungi</taxon>
        <taxon>Dikarya</taxon>
        <taxon>Basidiomycota</taxon>
        <taxon>Agaricomycotina</taxon>
        <taxon>Agaricomycetes</taxon>
        <taxon>Polyporales</taxon>
        <taxon>Meruliaceae</taxon>
        <taxon>Hermanssonia</taxon>
    </lineage>
</organism>
<feature type="region of interest" description="Disordered" evidence="1">
    <location>
        <begin position="38"/>
        <end position="71"/>
    </location>
</feature>